<dbReference type="KEGG" id="bbd:Belba_0919"/>
<accession>I3Z2U7</accession>
<protein>
    <submittedName>
        <fullName evidence="1">Methyltransferase family protein</fullName>
    </submittedName>
</protein>
<proteinExistence type="predicted"/>
<keyword evidence="1" id="KW-0808">Transferase</keyword>
<dbReference type="STRING" id="866536.Belba_0919"/>
<dbReference type="SUPFAM" id="SSF53335">
    <property type="entry name" value="S-adenosyl-L-methionine-dependent methyltransferases"/>
    <property type="match status" value="1"/>
</dbReference>
<dbReference type="OrthoDB" id="9791837at2"/>
<dbReference type="HOGENOM" id="CLU_852117_0_0_10"/>
<gene>
    <name evidence="1" type="ordered locus">Belba_0919</name>
</gene>
<dbReference type="GO" id="GO:0008168">
    <property type="term" value="F:methyltransferase activity"/>
    <property type="evidence" value="ECO:0007669"/>
    <property type="project" value="UniProtKB-KW"/>
</dbReference>
<dbReference type="AlphaFoldDB" id="I3Z2U7"/>
<evidence type="ECO:0000313" key="1">
    <source>
        <dbReference type="EMBL" id="AFL83565.1"/>
    </source>
</evidence>
<reference evidence="2" key="1">
    <citation type="submission" date="2012-06" db="EMBL/GenBank/DDBJ databases">
        <title>The complete genome of Belliella baltica DSM 15883.</title>
        <authorList>
            <person name="Lucas S."/>
            <person name="Copeland A."/>
            <person name="Lapidus A."/>
            <person name="Goodwin L."/>
            <person name="Pitluck S."/>
            <person name="Peters L."/>
            <person name="Mikhailova N."/>
            <person name="Davenport K."/>
            <person name="Kyrpides N."/>
            <person name="Mavromatis K."/>
            <person name="Pagani I."/>
            <person name="Ivanova N."/>
            <person name="Ovchinnikova G."/>
            <person name="Zeytun A."/>
            <person name="Detter J.C."/>
            <person name="Han C."/>
            <person name="Land M."/>
            <person name="Hauser L."/>
            <person name="Markowitz V."/>
            <person name="Cheng J.-F."/>
            <person name="Hugenholtz P."/>
            <person name="Woyke T."/>
            <person name="Wu D."/>
            <person name="Tindall B."/>
            <person name="Pomrenke H."/>
            <person name="Brambilla E."/>
            <person name="Klenk H.-P."/>
            <person name="Eisen J.A."/>
        </authorList>
    </citation>
    <scope>NUCLEOTIDE SEQUENCE [LARGE SCALE GENOMIC DNA]</scope>
    <source>
        <strain evidence="2">DSM 15883 / CIP 108006 / LMG 21964 / BA134</strain>
    </source>
</reference>
<evidence type="ECO:0000313" key="2">
    <source>
        <dbReference type="Proteomes" id="UP000006050"/>
    </source>
</evidence>
<sequence>MIENRAKVCIACGNSEGNEHFQAYEKMFGLGDEFTYLNCQKCRSLQIVSVPDNLDRYYSSQYYTTGKFVKSNAIKNLFKKVRWQFYNFGIFKKSTKPYINWIKELDIDFNSKIADIGCGPGQLLYEMHCSGFINLHGFDPYVYKEINLKGLTVKKVAIDNIKDEFEVVMMHHSFEHMAEPKKVFDLLSRLVKKNGQLLIRTPVSDAKIWKDYGINWFQIDAPRHFFIPSVKAMLSLAQNAGFKIKKVVFDSDESQFLISKHYKNGGSLLNYDVNSINKIELKKAIQQAKIYNQELIGDQACFYFTK</sequence>
<keyword evidence="2" id="KW-1185">Reference proteome</keyword>
<dbReference type="Pfam" id="PF13489">
    <property type="entry name" value="Methyltransf_23"/>
    <property type="match status" value="1"/>
</dbReference>
<dbReference type="Gene3D" id="3.40.50.150">
    <property type="entry name" value="Vaccinia Virus protein VP39"/>
    <property type="match status" value="1"/>
</dbReference>
<dbReference type="EMBL" id="CP003281">
    <property type="protein sequence ID" value="AFL83565.1"/>
    <property type="molecule type" value="Genomic_DNA"/>
</dbReference>
<dbReference type="InterPro" id="IPR029063">
    <property type="entry name" value="SAM-dependent_MTases_sf"/>
</dbReference>
<dbReference type="Proteomes" id="UP000006050">
    <property type="component" value="Chromosome"/>
</dbReference>
<keyword evidence="1" id="KW-0489">Methyltransferase</keyword>
<dbReference type="eggNOG" id="COG2227">
    <property type="taxonomic scope" value="Bacteria"/>
</dbReference>
<dbReference type="CDD" id="cd02440">
    <property type="entry name" value="AdoMet_MTases"/>
    <property type="match status" value="1"/>
</dbReference>
<name>I3Z2U7_BELBD</name>
<organism evidence="1 2">
    <name type="scientific">Belliella baltica (strain DSM 15883 / CIP 108006 / LMG 21964 / BA134)</name>
    <dbReference type="NCBI Taxonomy" id="866536"/>
    <lineage>
        <taxon>Bacteria</taxon>
        <taxon>Pseudomonadati</taxon>
        <taxon>Bacteroidota</taxon>
        <taxon>Cytophagia</taxon>
        <taxon>Cytophagales</taxon>
        <taxon>Cyclobacteriaceae</taxon>
        <taxon>Belliella</taxon>
    </lineage>
</organism>
<dbReference type="GO" id="GO:0032259">
    <property type="term" value="P:methylation"/>
    <property type="evidence" value="ECO:0007669"/>
    <property type="project" value="UniProtKB-KW"/>
</dbReference>
<dbReference type="RefSeq" id="WP_014771573.1">
    <property type="nucleotide sequence ID" value="NC_018010.1"/>
</dbReference>
<dbReference type="PATRIC" id="fig|866536.3.peg.944"/>